<keyword evidence="2" id="KW-0732">Signal</keyword>
<dbReference type="EMBL" id="JACBZR010000001">
    <property type="protein sequence ID" value="NYI80992.1"/>
    <property type="molecule type" value="Genomic_DNA"/>
</dbReference>
<dbReference type="Pfam" id="PF03990">
    <property type="entry name" value="DUF348"/>
    <property type="match status" value="3"/>
</dbReference>
<comment type="similarity">
    <text evidence="1">Belongs to the transglycosylase family. Rpf subfamily.</text>
</comment>
<dbReference type="PROSITE" id="PS51109">
    <property type="entry name" value="G5"/>
    <property type="match status" value="1"/>
</dbReference>
<organism evidence="6 7">
    <name type="scientific">Nocardioides panzhihuensis</name>
    <dbReference type="NCBI Taxonomy" id="860243"/>
    <lineage>
        <taxon>Bacteria</taxon>
        <taxon>Bacillati</taxon>
        <taxon>Actinomycetota</taxon>
        <taxon>Actinomycetes</taxon>
        <taxon>Propionibacteriales</taxon>
        <taxon>Nocardioidaceae</taxon>
        <taxon>Nocardioides</taxon>
    </lineage>
</organism>
<dbReference type="SMART" id="SM01208">
    <property type="entry name" value="G5"/>
    <property type="match status" value="1"/>
</dbReference>
<keyword evidence="3" id="KW-0378">Hydrolase</keyword>
<dbReference type="Gene3D" id="2.20.230.10">
    <property type="entry name" value="Resuscitation-promoting factor rpfb"/>
    <property type="match status" value="1"/>
</dbReference>
<dbReference type="Proteomes" id="UP000564496">
    <property type="component" value="Unassembled WGS sequence"/>
</dbReference>
<keyword evidence="4" id="KW-0472">Membrane</keyword>
<feature type="transmembrane region" description="Helical" evidence="4">
    <location>
        <begin position="31"/>
        <end position="51"/>
    </location>
</feature>
<evidence type="ECO:0000313" key="7">
    <source>
        <dbReference type="Proteomes" id="UP000564496"/>
    </source>
</evidence>
<dbReference type="SUPFAM" id="SSF53955">
    <property type="entry name" value="Lysozyme-like"/>
    <property type="match status" value="1"/>
</dbReference>
<evidence type="ECO:0000256" key="2">
    <source>
        <dbReference type="ARBA" id="ARBA00022729"/>
    </source>
</evidence>
<sequence length="396" mass="42160">MPGQNEHRSIVPASSTNSWFRNIASTRRSKAILIGGLAAAVVAAGGAAYGVKTSQTDVIVSVDGKAKDVSVNADTVGEVLEAEGIEIGDRDAVAPSVDTEVEDGSAISVRYARQLSLEVDGKDQDHWVTATTVGGALAELGRDYDRAELSTSRGAYIGRDGMSLDVVTPKNVKVELAGKKAKKVNVTALTVGDALKDLRVEVEPRDKVTPAPGKALKAGQKIVFTDFSAKDQKVARETVEAPVEEREDSSMYEGETEVVEEGSDGIRSVTYRAFLKNGETVSRKVLEQNVIEKPEPRIVKVGTKEKEAPAANFAGGSTVWDRLAQCESGGNWAINTGNGYYGGLQFNMQTWQAYGGSGLPSENSRETQIAVATKLRDANGGYGAWPHCSQQLGLPQ</sequence>
<protein>
    <submittedName>
        <fullName evidence="6">Uncharacterized protein YabE (DUF348 family)</fullName>
    </submittedName>
</protein>
<evidence type="ECO:0000256" key="3">
    <source>
        <dbReference type="ARBA" id="ARBA00022801"/>
    </source>
</evidence>
<dbReference type="InterPro" id="IPR023346">
    <property type="entry name" value="Lysozyme-like_dom_sf"/>
</dbReference>
<dbReference type="CDD" id="cd13925">
    <property type="entry name" value="RPF"/>
    <property type="match status" value="1"/>
</dbReference>
<evidence type="ECO:0000259" key="5">
    <source>
        <dbReference type="PROSITE" id="PS51109"/>
    </source>
</evidence>
<dbReference type="Pfam" id="PF07501">
    <property type="entry name" value="G5"/>
    <property type="match status" value="1"/>
</dbReference>
<dbReference type="InterPro" id="IPR011098">
    <property type="entry name" value="G5_dom"/>
</dbReference>
<name>A0A7Z0IVH3_9ACTN</name>
<keyword evidence="4" id="KW-0812">Transmembrane</keyword>
<reference evidence="6 7" key="1">
    <citation type="submission" date="2020-07" db="EMBL/GenBank/DDBJ databases">
        <title>Sequencing the genomes of 1000 actinobacteria strains.</title>
        <authorList>
            <person name="Klenk H.-P."/>
        </authorList>
    </citation>
    <scope>NUCLEOTIDE SEQUENCE [LARGE SCALE GENOMIC DNA]</scope>
    <source>
        <strain evidence="6 7">DSM 26487</strain>
    </source>
</reference>
<proteinExistence type="inferred from homology"/>
<dbReference type="Gene3D" id="1.10.530.10">
    <property type="match status" value="1"/>
</dbReference>
<keyword evidence="7" id="KW-1185">Reference proteome</keyword>
<dbReference type="Pfam" id="PF06737">
    <property type="entry name" value="Transglycosylas"/>
    <property type="match status" value="1"/>
</dbReference>
<dbReference type="InterPro" id="IPR010618">
    <property type="entry name" value="RPF"/>
</dbReference>
<dbReference type="RefSeq" id="WP_343051817.1">
    <property type="nucleotide sequence ID" value="NZ_JACBZR010000001.1"/>
</dbReference>
<dbReference type="InterPro" id="IPR007137">
    <property type="entry name" value="DUF348"/>
</dbReference>
<dbReference type="GO" id="GO:0016787">
    <property type="term" value="F:hydrolase activity"/>
    <property type="evidence" value="ECO:0007669"/>
    <property type="project" value="UniProtKB-KW"/>
</dbReference>
<feature type="domain" description="G5" evidence="5">
    <location>
        <begin position="225"/>
        <end position="305"/>
    </location>
</feature>
<evidence type="ECO:0000256" key="4">
    <source>
        <dbReference type="SAM" id="Phobius"/>
    </source>
</evidence>
<gene>
    <name evidence="6" type="ORF">BJ988_005640</name>
</gene>
<keyword evidence="4" id="KW-1133">Transmembrane helix</keyword>
<accession>A0A7Z0IVH3</accession>
<evidence type="ECO:0000256" key="1">
    <source>
        <dbReference type="ARBA" id="ARBA00010830"/>
    </source>
</evidence>
<comment type="caution">
    <text evidence="6">The sequence shown here is derived from an EMBL/GenBank/DDBJ whole genome shotgun (WGS) entry which is preliminary data.</text>
</comment>
<dbReference type="AlphaFoldDB" id="A0A7Z0IVH3"/>
<evidence type="ECO:0000313" key="6">
    <source>
        <dbReference type="EMBL" id="NYI80992.1"/>
    </source>
</evidence>